<dbReference type="Proteomes" id="UP000317835">
    <property type="component" value="Chromosome"/>
</dbReference>
<dbReference type="EMBL" id="CP036426">
    <property type="protein sequence ID" value="QDV36485.1"/>
    <property type="molecule type" value="Genomic_DNA"/>
</dbReference>
<evidence type="ECO:0000313" key="4">
    <source>
        <dbReference type="Proteomes" id="UP000317835"/>
    </source>
</evidence>
<reference evidence="3 4" key="1">
    <citation type="submission" date="2019-02" db="EMBL/GenBank/DDBJ databases">
        <title>Deep-cultivation of Planctomycetes and their phenomic and genomic characterization uncovers novel biology.</title>
        <authorList>
            <person name="Wiegand S."/>
            <person name="Jogler M."/>
            <person name="Boedeker C."/>
            <person name="Pinto D."/>
            <person name="Vollmers J."/>
            <person name="Rivas-Marin E."/>
            <person name="Kohn T."/>
            <person name="Peeters S.H."/>
            <person name="Heuer A."/>
            <person name="Rast P."/>
            <person name="Oberbeckmann S."/>
            <person name="Bunk B."/>
            <person name="Jeske O."/>
            <person name="Meyerdierks A."/>
            <person name="Storesund J.E."/>
            <person name="Kallscheuer N."/>
            <person name="Luecker S."/>
            <person name="Lage O.M."/>
            <person name="Pohl T."/>
            <person name="Merkel B.J."/>
            <person name="Hornburger P."/>
            <person name="Mueller R.-W."/>
            <person name="Bruemmer F."/>
            <person name="Labrenz M."/>
            <person name="Spormann A.M."/>
            <person name="Op den Camp H."/>
            <person name="Overmann J."/>
            <person name="Amann R."/>
            <person name="Jetten M.S.M."/>
            <person name="Mascher T."/>
            <person name="Medema M.H."/>
            <person name="Devos D.P."/>
            <person name="Kaster A.-K."/>
            <person name="Ovreas L."/>
            <person name="Rohde M."/>
            <person name="Galperin M.Y."/>
            <person name="Jogler C."/>
        </authorList>
    </citation>
    <scope>NUCLEOTIDE SEQUENCE [LARGE SCALE GENOMIC DNA]</scope>
    <source>
        <strain evidence="3 4">ElP</strain>
    </source>
</reference>
<sequence>MWSLALLFLPGMTLPDAPDGFSAGAAVDRTLAVREQERSYRVYLPRGWSGASPAVFVFHGEGGSADTVQKYARFEPIADEEGFVVVYPQGIGRNWDYAPGSPVVRSRGFGALYSKEGTSAETDERFDDVALVRSIVDELSDRGVIDPGRVFATGISSGAMFCHRLAAEASDVVAGIAPVSGGMSEPVASRFDPKFPVSLVAIIGNDDPLMPATGGPIAPILPQDRGRVAPVEETIARYLELDGISGEPNVDTLPDGPEDDGTTTRVYRYPPGEGGTLVTIYRIDGAGHNWPGRPLNYHVQMVGKASQDFDGSVAIWDFFEQCPPRRVVR</sequence>
<dbReference type="PANTHER" id="PTHR43037">
    <property type="entry name" value="UNNAMED PRODUCT-RELATED"/>
    <property type="match status" value="1"/>
</dbReference>
<evidence type="ECO:0000256" key="2">
    <source>
        <dbReference type="ARBA" id="ARBA00022801"/>
    </source>
</evidence>
<dbReference type="Gene3D" id="3.40.50.1820">
    <property type="entry name" value="alpha/beta hydrolase"/>
    <property type="match status" value="1"/>
</dbReference>
<dbReference type="GO" id="GO:0005576">
    <property type="term" value="C:extracellular region"/>
    <property type="evidence" value="ECO:0007669"/>
    <property type="project" value="InterPro"/>
</dbReference>
<name>A0A518H6Q1_9BACT</name>
<dbReference type="RefSeq" id="WP_197446264.1">
    <property type="nucleotide sequence ID" value="NZ_CP036426.1"/>
</dbReference>
<dbReference type="Pfam" id="PF10503">
    <property type="entry name" value="Esterase_PHB"/>
    <property type="match status" value="1"/>
</dbReference>
<dbReference type="InterPro" id="IPR010126">
    <property type="entry name" value="Esterase_phb"/>
</dbReference>
<dbReference type="AlphaFoldDB" id="A0A518H6Q1"/>
<dbReference type="InterPro" id="IPR029058">
    <property type="entry name" value="AB_hydrolase_fold"/>
</dbReference>
<keyword evidence="2" id="KW-0378">Hydrolase</keyword>
<dbReference type="SUPFAM" id="SSF53474">
    <property type="entry name" value="alpha/beta-Hydrolases"/>
    <property type="match status" value="1"/>
</dbReference>
<accession>A0A518H6Q1</accession>
<proteinExistence type="predicted"/>
<organism evidence="3 4">
    <name type="scientific">Tautonia plasticadhaerens</name>
    <dbReference type="NCBI Taxonomy" id="2527974"/>
    <lineage>
        <taxon>Bacteria</taxon>
        <taxon>Pseudomonadati</taxon>
        <taxon>Planctomycetota</taxon>
        <taxon>Planctomycetia</taxon>
        <taxon>Isosphaerales</taxon>
        <taxon>Isosphaeraceae</taxon>
        <taxon>Tautonia</taxon>
    </lineage>
</organism>
<dbReference type="InterPro" id="IPR050955">
    <property type="entry name" value="Plant_Biomass_Hydrol_Est"/>
</dbReference>
<evidence type="ECO:0000256" key="1">
    <source>
        <dbReference type="ARBA" id="ARBA00022729"/>
    </source>
</evidence>
<protein>
    <submittedName>
        <fullName evidence="3">Esterase PHB depolymerase</fullName>
    </submittedName>
</protein>
<evidence type="ECO:0000313" key="3">
    <source>
        <dbReference type="EMBL" id="QDV36485.1"/>
    </source>
</evidence>
<dbReference type="PANTHER" id="PTHR43037:SF1">
    <property type="entry name" value="BLL1128 PROTEIN"/>
    <property type="match status" value="1"/>
</dbReference>
<keyword evidence="4" id="KW-1185">Reference proteome</keyword>
<dbReference type="GO" id="GO:0016787">
    <property type="term" value="F:hydrolase activity"/>
    <property type="evidence" value="ECO:0007669"/>
    <property type="project" value="UniProtKB-KW"/>
</dbReference>
<dbReference type="KEGG" id="tpla:ElP_44110"/>
<keyword evidence="1" id="KW-0732">Signal</keyword>
<gene>
    <name evidence="3" type="ORF">ElP_44110</name>
</gene>